<keyword evidence="3" id="KW-1185">Reference proteome</keyword>
<protein>
    <submittedName>
        <fullName evidence="2">Uncharacterized protein</fullName>
    </submittedName>
</protein>
<comment type="caution">
    <text evidence="2">The sequence shown here is derived from an EMBL/GenBank/DDBJ whole genome shotgun (WGS) entry which is preliminary data.</text>
</comment>
<organism evidence="2 3">
    <name type="scientific">Streptomyces thermolineatus</name>
    <dbReference type="NCBI Taxonomy" id="44033"/>
    <lineage>
        <taxon>Bacteria</taxon>
        <taxon>Bacillati</taxon>
        <taxon>Actinomycetota</taxon>
        <taxon>Actinomycetes</taxon>
        <taxon>Kitasatosporales</taxon>
        <taxon>Streptomycetaceae</taxon>
        <taxon>Streptomyces</taxon>
    </lineage>
</organism>
<evidence type="ECO:0000313" key="2">
    <source>
        <dbReference type="EMBL" id="GAA2489260.1"/>
    </source>
</evidence>
<evidence type="ECO:0000256" key="1">
    <source>
        <dbReference type="SAM" id="MobiDB-lite"/>
    </source>
</evidence>
<reference evidence="2 3" key="1">
    <citation type="journal article" date="2019" name="Int. J. Syst. Evol. Microbiol.">
        <title>The Global Catalogue of Microorganisms (GCM) 10K type strain sequencing project: providing services to taxonomists for standard genome sequencing and annotation.</title>
        <authorList>
            <consortium name="The Broad Institute Genomics Platform"/>
            <consortium name="The Broad Institute Genome Sequencing Center for Infectious Disease"/>
            <person name="Wu L."/>
            <person name="Ma J."/>
        </authorList>
    </citation>
    <scope>NUCLEOTIDE SEQUENCE [LARGE SCALE GENOMIC DNA]</scope>
    <source>
        <strain evidence="2 3">JCM 6307</strain>
    </source>
</reference>
<feature type="compositionally biased region" description="Low complexity" evidence="1">
    <location>
        <begin position="114"/>
        <end position="127"/>
    </location>
</feature>
<feature type="region of interest" description="Disordered" evidence="1">
    <location>
        <begin position="27"/>
        <end position="151"/>
    </location>
</feature>
<name>A0ABN3LUH3_9ACTN</name>
<sequence length="151" mass="15654">MIDPTVTPSTSTFASVTTWATARMRAIVPSTARPPARALRRPGRPPEVPGAGEGPGTGGRGLREGAHGQGARRGACAEWGGVPRRRRGRSGAEPVRGIAAGWHDSRHGRFPGVPALLRPGLPASRAAPPGPSRPPRSRAAGAQPPYEGDEE</sequence>
<accession>A0ABN3LUH3</accession>
<proteinExistence type="predicted"/>
<dbReference type="EMBL" id="BAAATA010000013">
    <property type="protein sequence ID" value="GAA2489260.1"/>
    <property type="molecule type" value="Genomic_DNA"/>
</dbReference>
<gene>
    <name evidence="2" type="ORF">GCM10010406_26770</name>
</gene>
<evidence type="ECO:0000313" key="3">
    <source>
        <dbReference type="Proteomes" id="UP001501358"/>
    </source>
</evidence>
<dbReference type="Proteomes" id="UP001501358">
    <property type="component" value="Unassembled WGS sequence"/>
</dbReference>
<feature type="compositionally biased region" description="Gly residues" evidence="1">
    <location>
        <begin position="51"/>
        <end position="60"/>
    </location>
</feature>